<dbReference type="Pfam" id="PF00975">
    <property type="entry name" value="Thioesterase"/>
    <property type="match status" value="1"/>
</dbReference>
<comment type="caution">
    <text evidence="6">The sequence shown here is derived from an EMBL/GenBank/DDBJ whole genome shotgun (WGS) entry which is preliminary data.</text>
</comment>
<reference evidence="6" key="2">
    <citation type="submission" date="2020-07" db="EMBL/GenBank/DDBJ databases">
        <authorList>
            <person name="Pettersson B.M.F."/>
            <person name="Behra P.R.K."/>
            <person name="Ramesh M."/>
            <person name="Das S."/>
            <person name="Dasgupta S."/>
            <person name="Kirsebom L.A."/>
        </authorList>
    </citation>
    <scope>NUCLEOTIDE SEQUENCE</scope>
    <source>
        <strain evidence="6">CCUG 55640</strain>
    </source>
</reference>
<keyword evidence="8" id="KW-1185">Reference proteome</keyword>
<evidence type="ECO:0000256" key="2">
    <source>
        <dbReference type="ARBA" id="ARBA00015007"/>
    </source>
</evidence>
<dbReference type="SUPFAM" id="SSF53474">
    <property type="entry name" value="alpha/beta-Hydrolases"/>
    <property type="match status" value="1"/>
</dbReference>
<evidence type="ECO:0000256" key="1">
    <source>
        <dbReference type="ARBA" id="ARBA00007169"/>
    </source>
</evidence>
<proteinExistence type="inferred from homology"/>
<protein>
    <recommendedName>
        <fullName evidence="2">Thioesterase TesA</fullName>
    </recommendedName>
</protein>
<dbReference type="PANTHER" id="PTHR11487">
    <property type="entry name" value="THIOESTERASE"/>
    <property type="match status" value="1"/>
</dbReference>
<evidence type="ECO:0000313" key="7">
    <source>
        <dbReference type="EMBL" id="OQZ90138.1"/>
    </source>
</evidence>
<sequence>MTARVRALSRSTPGNHVIVVFPHAGGSPRFFSSWCRELPAGVDLYGVTYPGRDLLLDEPEPDTLVDLASDCGTELEPIIRGSGSVVIFGHSMGACVALEAARSLERSGMPVTALVVSGADAPHLEPHPGIERAWHRACDDDLVRHTGELDLRSLEVLAVPELRRLFLPAIRDDYRLIENYRAEPDPQLSCPLHVMYGTSDPEVTASRVAAWAAYTRADWQVRPFPGDHFYLTAHAAQIVAYLSDIAVTCGRRR</sequence>
<dbReference type="PANTHER" id="PTHR11487:SF0">
    <property type="entry name" value="S-ACYL FATTY ACID SYNTHASE THIOESTERASE, MEDIUM CHAIN"/>
    <property type="match status" value="1"/>
</dbReference>
<dbReference type="Proteomes" id="UP000192319">
    <property type="component" value="Unassembled WGS sequence"/>
</dbReference>
<evidence type="ECO:0000256" key="3">
    <source>
        <dbReference type="ARBA" id="ARBA00023026"/>
    </source>
</evidence>
<dbReference type="EMBL" id="JACKVH010000012">
    <property type="protein sequence ID" value="MCV7378383.1"/>
    <property type="molecule type" value="Genomic_DNA"/>
</dbReference>
<dbReference type="Proteomes" id="UP001141650">
    <property type="component" value="Unassembled WGS sequence"/>
</dbReference>
<evidence type="ECO:0000313" key="9">
    <source>
        <dbReference type="Proteomes" id="UP001141650"/>
    </source>
</evidence>
<evidence type="ECO:0000259" key="5">
    <source>
        <dbReference type="Pfam" id="PF00975"/>
    </source>
</evidence>
<comment type="similarity">
    <text evidence="1">Belongs to the thioesterase family.</text>
</comment>
<comment type="catalytic activity">
    <reaction evidence="4">
        <text>a fatty acyl-CoA + H2O = a fatty acid + CoA + H(+)</text>
        <dbReference type="Rhea" id="RHEA:16781"/>
        <dbReference type="ChEBI" id="CHEBI:15377"/>
        <dbReference type="ChEBI" id="CHEBI:15378"/>
        <dbReference type="ChEBI" id="CHEBI:28868"/>
        <dbReference type="ChEBI" id="CHEBI:57287"/>
        <dbReference type="ChEBI" id="CHEBI:77636"/>
    </reaction>
</comment>
<gene>
    <name evidence="7" type="ORF">BST11_14225</name>
    <name evidence="6" type="ORF">H7K38_06915</name>
</gene>
<dbReference type="Gene3D" id="3.40.50.1820">
    <property type="entry name" value="alpha/beta hydrolase"/>
    <property type="match status" value="1"/>
</dbReference>
<dbReference type="InterPro" id="IPR001031">
    <property type="entry name" value="Thioesterase"/>
</dbReference>
<evidence type="ECO:0000313" key="6">
    <source>
        <dbReference type="EMBL" id="MCV7378383.1"/>
    </source>
</evidence>
<organism evidence="6 9">
    <name type="scientific">Mycobacterium alsense</name>
    <dbReference type="NCBI Taxonomy" id="324058"/>
    <lineage>
        <taxon>Bacteria</taxon>
        <taxon>Bacillati</taxon>
        <taxon>Actinomycetota</taxon>
        <taxon>Actinomycetes</taxon>
        <taxon>Mycobacteriales</taxon>
        <taxon>Mycobacteriaceae</taxon>
        <taxon>Mycobacterium</taxon>
    </lineage>
</organism>
<dbReference type="InterPro" id="IPR029058">
    <property type="entry name" value="AB_hydrolase_fold"/>
</dbReference>
<accession>A0AA42BY23</accession>
<feature type="domain" description="Thioesterase" evidence="5">
    <location>
        <begin position="18"/>
        <end position="241"/>
    </location>
</feature>
<reference evidence="7 8" key="1">
    <citation type="submission" date="2017-02" db="EMBL/GenBank/DDBJ databases">
        <title>The new phylogeny of genus Mycobacterium.</title>
        <authorList>
            <person name="Tortoli E."/>
            <person name="Trovato A."/>
            <person name="Cirillo D.M."/>
        </authorList>
    </citation>
    <scope>NUCLEOTIDE SEQUENCE [LARGE SCALE GENOMIC DNA]</scope>
    <source>
        <strain evidence="7 8">DSM 45230</strain>
    </source>
</reference>
<dbReference type="GO" id="GO:0008610">
    <property type="term" value="P:lipid biosynthetic process"/>
    <property type="evidence" value="ECO:0007669"/>
    <property type="project" value="TreeGrafter"/>
</dbReference>
<dbReference type="RefSeq" id="WP_083138575.1">
    <property type="nucleotide sequence ID" value="NZ_JACKVH010000012.1"/>
</dbReference>
<dbReference type="EMBL" id="MVHD01000022">
    <property type="protein sequence ID" value="OQZ90138.1"/>
    <property type="molecule type" value="Genomic_DNA"/>
</dbReference>
<evidence type="ECO:0000313" key="8">
    <source>
        <dbReference type="Proteomes" id="UP000192319"/>
    </source>
</evidence>
<evidence type="ECO:0000256" key="4">
    <source>
        <dbReference type="ARBA" id="ARBA00024293"/>
    </source>
</evidence>
<name>A0AA42BY23_9MYCO</name>
<dbReference type="AlphaFoldDB" id="A0AA42BY23"/>
<dbReference type="InterPro" id="IPR012223">
    <property type="entry name" value="TEII"/>
</dbReference>
<keyword evidence="3" id="KW-0843">Virulence</keyword>
<reference evidence="6" key="3">
    <citation type="journal article" date="2022" name="BMC Genomics">
        <title>Comparative genome analysis of mycobacteria focusing on tRNA and non-coding RNA.</title>
        <authorList>
            <person name="Behra P.R.K."/>
            <person name="Pettersson B.M.F."/>
            <person name="Ramesh M."/>
            <person name="Das S."/>
            <person name="Dasgupta S."/>
            <person name="Kirsebom L.A."/>
        </authorList>
    </citation>
    <scope>NUCLEOTIDE SEQUENCE</scope>
    <source>
        <strain evidence="6">CCUG 55640</strain>
    </source>
</reference>